<sequence length="171" mass="18494">MVLSRALTKMEATKLSELARVKFEAESRRPRAGEELGLSEPEEVIAPVNWTRGLAVGNSTPLLGSDTGDGRSSHNAQQAPLITRAQQTEPPLTGAFVIGGLFLSATLVVTVSAIVFCRKRNTVFVLQHCEQDYALGASHLHYRNRYALASSSTTGFRPHERGAEEDDATAS</sequence>
<dbReference type="Proteomes" id="UP000784294">
    <property type="component" value="Unassembled WGS sequence"/>
</dbReference>
<gene>
    <name evidence="2" type="ORF">PXEA_LOCUS32532</name>
</gene>
<evidence type="ECO:0000313" key="2">
    <source>
        <dbReference type="EMBL" id="VEL39092.1"/>
    </source>
</evidence>
<keyword evidence="3" id="KW-1185">Reference proteome</keyword>
<evidence type="ECO:0000313" key="3">
    <source>
        <dbReference type="Proteomes" id="UP000784294"/>
    </source>
</evidence>
<dbReference type="EMBL" id="CAAALY010260051">
    <property type="protein sequence ID" value="VEL39092.1"/>
    <property type="molecule type" value="Genomic_DNA"/>
</dbReference>
<feature type="transmembrane region" description="Helical" evidence="1">
    <location>
        <begin position="95"/>
        <end position="117"/>
    </location>
</feature>
<keyword evidence="1" id="KW-0472">Membrane</keyword>
<dbReference type="AlphaFoldDB" id="A0A3S5B7Y0"/>
<evidence type="ECO:0000256" key="1">
    <source>
        <dbReference type="SAM" id="Phobius"/>
    </source>
</evidence>
<organism evidence="2 3">
    <name type="scientific">Protopolystoma xenopodis</name>
    <dbReference type="NCBI Taxonomy" id="117903"/>
    <lineage>
        <taxon>Eukaryota</taxon>
        <taxon>Metazoa</taxon>
        <taxon>Spiralia</taxon>
        <taxon>Lophotrochozoa</taxon>
        <taxon>Platyhelminthes</taxon>
        <taxon>Monogenea</taxon>
        <taxon>Polyopisthocotylea</taxon>
        <taxon>Polystomatidea</taxon>
        <taxon>Polystomatidae</taxon>
        <taxon>Protopolystoma</taxon>
    </lineage>
</organism>
<name>A0A3S5B7Y0_9PLAT</name>
<proteinExistence type="predicted"/>
<feature type="non-terminal residue" evidence="2">
    <location>
        <position position="171"/>
    </location>
</feature>
<protein>
    <submittedName>
        <fullName evidence="2">Uncharacterized protein</fullName>
    </submittedName>
</protein>
<accession>A0A3S5B7Y0</accession>
<comment type="caution">
    <text evidence="2">The sequence shown here is derived from an EMBL/GenBank/DDBJ whole genome shotgun (WGS) entry which is preliminary data.</text>
</comment>
<dbReference type="OrthoDB" id="6162772at2759"/>
<keyword evidence="1" id="KW-0812">Transmembrane</keyword>
<keyword evidence="1" id="KW-1133">Transmembrane helix</keyword>
<reference evidence="2" key="1">
    <citation type="submission" date="2018-11" db="EMBL/GenBank/DDBJ databases">
        <authorList>
            <consortium name="Pathogen Informatics"/>
        </authorList>
    </citation>
    <scope>NUCLEOTIDE SEQUENCE</scope>
</reference>